<dbReference type="SMART" id="SM00863">
    <property type="entry name" value="tRNA_SAD"/>
    <property type="match status" value="1"/>
</dbReference>
<proteinExistence type="inferred from homology"/>
<dbReference type="Gene3D" id="3.30.980.10">
    <property type="entry name" value="Threonyl-trna Synthetase, Chain A, domain 2"/>
    <property type="match status" value="1"/>
</dbReference>
<evidence type="ECO:0000256" key="5">
    <source>
        <dbReference type="ARBA" id="ARBA00022723"/>
    </source>
</evidence>
<dbReference type="Pfam" id="PF07973">
    <property type="entry name" value="tRNA_SAD"/>
    <property type="match status" value="1"/>
</dbReference>
<sequence>MDAQKMDHIRHSAAHMLAAAVLDLYPGTKLAIGPTIENGFYYDFQFPAGVVVSDADLPRLEEKMKEIIKGSHTFVGRTVTVDEAREEEKDQPFKLELISEFGGEGKDLTMYESGPFKDLCRGGHVENTREIPVEGLKLHKVAGAYWRGNEKNPMLTRIYGLLFPSRKELAVYLNQLEEAKKRDHRKLGKELDLFTFSDLVGAGLPLWTPKGTLLRNTMDDFVWSLRKARGYVKVTIPHITKKELYETSGHWQKFKDDLFHVQSREGHEFAMKPMNCPHHTQIYSRMAHSYRNLPQRYAETTMCYRDEQTGELYGLSRLRSFTQDDAHVFCRRSQVKEEFLKIWDIIDTFYLAVGFGPLNVRLSLHDPKKLENYLGTPDMWQFAEGQIRELAKERGVDFFEAPGEAAFYGPKIDFMAKDSIGRQWQVATIQLDINQPERFDLTCVNEQGEKERIVMVHAAIMGSIERFLSILIEHHAGAFPVWLAPVQVELAPVSSKHAEGAWKVAGELEVQGVRVAVDDADETIGKKVRKAVGQKIPYIVVVGDRELEGGEWTIRVRGQEEQLKMSQAEFISKLLQEIKDKK</sequence>
<dbReference type="CDD" id="cd00771">
    <property type="entry name" value="ThrRS_core"/>
    <property type="match status" value="1"/>
</dbReference>
<comment type="similarity">
    <text evidence="1 13">Belongs to the class-II aminoacyl-tRNA synthetase family.</text>
</comment>
<gene>
    <name evidence="13" type="primary">thrS</name>
    <name evidence="15" type="ORF">A2754_01140</name>
</gene>
<keyword evidence="2 13" id="KW-0963">Cytoplasm</keyword>
<dbReference type="InterPro" id="IPR036621">
    <property type="entry name" value="Anticodon-bd_dom_sf"/>
</dbReference>
<dbReference type="InterPro" id="IPR047246">
    <property type="entry name" value="ThrRS_anticodon"/>
</dbReference>
<dbReference type="SUPFAM" id="SSF55186">
    <property type="entry name" value="ThrRS/AlaRS common domain"/>
    <property type="match status" value="1"/>
</dbReference>
<keyword evidence="11 13" id="KW-0030">Aminoacyl-tRNA synthetase</keyword>
<feature type="binding site" evidence="13">
    <location>
        <position position="276"/>
    </location>
    <ligand>
        <name>Zn(2+)</name>
        <dbReference type="ChEBI" id="CHEBI:29105"/>
        <note>catalytic</note>
    </ligand>
</feature>
<evidence type="ECO:0000256" key="2">
    <source>
        <dbReference type="ARBA" id="ARBA00022490"/>
    </source>
</evidence>
<dbReference type="AlphaFoldDB" id="A0A1F6MC32"/>
<keyword evidence="4 13" id="KW-0436">Ligase</keyword>
<dbReference type="EC" id="6.1.1.3" evidence="13"/>
<dbReference type="FunFam" id="3.30.930.10:FF:000002">
    <property type="entry name" value="Threonine--tRNA ligase"/>
    <property type="match status" value="1"/>
</dbReference>
<dbReference type="Pfam" id="PF03129">
    <property type="entry name" value="HGTP_anticodon"/>
    <property type="match status" value="1"/>
</dbReference>
<feature type="binding site" evidence="13">
    <location>
        <position position="457"/>
    </location>
    <ligand>
        <name>Zn(2+)</name>
        <dbReference type="ChEBI" id="CHEBI:29105"/>
        <note>catalytic</note>
    </ligand>
</feature>
<dbReference type="InterPro" id="IPR018163">
    <property type="entry name" value="Thr/Ala-tRNA-synth_IIc_edit"/>
</dbReference>
<comment type="cofactor">
    <cofactor evidence="13">
        <name>Zn(2+)</name>
        <dbReference type="ChEBI" id="CHEBI:29105"/>
    </cofactor>
    <text evidence="13">Binds 1 zinc ion per subunit.</text>
</comment>
<evidence type="ECO:0000256" key="12">
    <source>
        <dbReference type="ARBA" id="ARBA00049515"/>
    </source>
</evidence>
<dbReference type="GO" id="GO:0005524">
    <property type="term" value="F:ATP binding"/>
    <property type="evidence" value="ECO:0007669"/>
    <property type="project" value="UniProtKB-UniRule"/>
</dbReference>
<dbReference type="PANTHER" id="PTHR11451">
    <property type="entry name" value="THREONINE-TRNA LIGASE"/>
    <property type="match status" value="1"/>
</dbReference>
<dbReference type="FunFam" id="3.40.50.800:FF:000001">
    <property type="entry name" value="Threonine--tRNA ligase"/>
    <property type="match status" value="1"/>
</dbReference>
<dbReference type="InterPro" id="IPR033728">
    <property type="entry name" value="ThrRS_core"/>
</dbReference>
<evidence type="ECO:0000256" key="6">
    <source>
        <dbReference type="ARBA" id="ARBA00022741"/>
    </source>
</evidence>
<dbReference type="PRINTS" id="PR01047">
    <property type="entry name" value="TRNASYNTHTHR"/>
</dbReference>
<evidence type="ECO:0000256" key="11">
    <source>
        <dbReference type="ARBA" id="ARBA00023146"/>
    </source>
</evidence>
<keyword evidence="7 13" id="KW-0862">Zinc</keyword>
<name>A0A1F6MC32_9BACT</name>
<dbReference type="Gene3D" id="3.30.54.20">
    <property type="match status" value="1"/>
</dbReference>
<dbReference type="SUPFAM" id="SSF55681">
    <property type="entry name" value="Class II aaRS and biotin synthetases"/>
    <property type="match status" value="1"/>
</dbReference>
<evidence type="ECO:0000256" key="9">
    <source>
        <dbReference type="ARBA" id="ARBA00022884"/>
    </source>
</evidence>
<evidence type="ECO:0000313" key="15">
    <source>
        <dbReference type="EMBL" id="OGH69175.1"/>
    </source>
</evidence>
<dbReference type="GO" id="GO:0046872">
    <property type="term" value="F:metal ion binding"/>
    <property type="evidence" value="ECO:0007669"/>
    <property type="project" value="UniProtKB-KW"/>
</dbReference>
<evidence type="ECO:0000256" key="1">
    <source>
        <dbReference type="ARBA" id="ARBA00008226"/>
    </source>
</evidence>
<accession>A0A1F6MC32</accession>
<dbReference type="Gene3D" id="3.30.930.10">
    <property type="entry name" value="Bira Bifunctional Protein, Domain 2"/>
    <property type="match status" value="1"/>
</dbReference>
<evidence type="ECO:0000256" key="3">
    <source>
        <dbReference type="ARBA" id="ARBA00022555"/>
    </source>
</evidence>
<dbReference type="SUPFAM" id="SSF52954">
    <property type="entry name" value="Class II aaRS ABD-related"/>
    <property type="match status" value="1"/>
</dbReference>
<reference evidence="15 16" key="1">
    <citation type="journal article" date="2016" name="Nat. Commun.">
        <title>Thousands of microbial genomes shed light on interconnected biogeochemical processes in an aquifer system.</title>
        <authorList>
            <person name="Anantharaman K."/>
            <person name="Brown C.T."/>
            <person name="Hug L.A."/>
            <person name="Sharon I."/>
            <person name="Castelle C.J."/>
            <person name="Probst A.J."/>
            <person name="Thomas B.C."/>
            <person name="Singh A."/>
            <person name="Wilkins M.J."/>
            <person name="Karaoz U."/>
            <person name="Brodie E.L."/>
            <person name="Williams K.H."/>
            <person name="Hubbard S.S."/>
            <person name="Banfield J.F."/>
        </authorList>
    </citation>
    <scope>NUCLEOTIDE SEQUENCE [LARGE SCALE GENOMIC DNA]</scope>
</reference>
<keyword evidence="3 13" id="KW-0820">tRNA-binding</keyword>
<dbReference type="InterPro" id="IPR002320">
    <property type="entry name" value="Thr-tRNA-ligase_IIa"/>
</dbReference>
<comment type="caution">
    <text evidence="15">The sequence shown here is derived from an EMBL/GenBank/DDBJ whole genome shotgun (WGS) entry which is preliminary data.</text>
</comment>
<keyword evidence="8 13" id="KW-0067">ATP-binding</keyword>
<dbReference type="GO" id="GO:0006435">
    <property type="term" value="P:threonyl-tRNA aminoacylation"/>
    <property type="evidence" value="ECO:0007669"/>
    <property type="project" value="UniProtKB-UniRule"/>
</dbReference>
<feature type="binding site" evidence="13">
    <location>
        <position position="327"/>
    </location>
    <ligand>
        <name>Zn(2+)</name>
        <dbReference type="ChEBI" id="CHEBI:29105"/>
        <note>catalytic</note>
    </ligand>
</feature>
<dbReference type="PROSITE" id="PS50862">
    <property type="entry name" value="AA_TRNA_LIGASE_II"/>
    <property type="match status" value="1"/>
</dbReference>
<evidence type="ECO:0000259" key="14">
    <source>
        <dbReference type="PROSITE" id="PS50862"/>
    </source>
</evidence>
<keyword evidence="10 13" id="KW-0648">Protein biosynthesis</keyword>
<dbReference type="GO" id="GO:0005737">
    <property type="term" value="C:cytoplasm"/>
    <property type="evidence" value="ECO:0007669"/>
    <property type="project" value="UniProtKB-SubCell"/>
</dbReference>
<dbReference type="HAMAP" id="MF_00184">
    <property type="entry name" value="Thr_tRNA_synth"/>
    <property type="match status" value="1"/>
</dbReference>
<comment type="subunit">
    <text evidence="13">Homodimer.</text>
</comment>
<organism evidence="15 16">
    <name type="scientific">Candidatus Magasanikbacteria bacterium RIFCSPHIGHO2_01_FULL_47_8</name>
    <dbReference type="NCBI Taxonomy" id="1798673"/>
    <lineage>
        <taxon>Bacteria</taxon>
        <taxon>Candidatus Magasanikiibacteriota</taxon>
    </lineage>
</organism>
<evidence type="ECO:0000256" key="8">
    <source>
        <dbReference type="ARBA" id="ARBA00022840"/>
    </source>
</evidence>
<dbReference type="InterPro" id="IPR006195">
    <property type="entry name" value="aa-tRNA-synth_II"/>
</dbReference>
<keyword evidence="5 13" id="KW-0479">Metal-binding</keyword>
<evidence type="ECO:0000256" key="7">
    <source>
        <dbReference type="ARBA" id="ARBA00022833"/>
    </source>
</evidence>
<dbReference type="PANTHER" id="PTHR11451:SF44">
    <property type="entry name" value="THREONINE--TRNA LIGASE, CHLOROPLASTIC_MITOCHONDRIAL 2"/>
    <property type="match status" value="1"/>
</dbReference>
<comment type="catalytic activity">
    <reaction evidence="12 13">
        <text>tRNA(Thr) + L-threonine + ATP = L-threonyl-tRNA(Thr) + AMP + diphosphate + H(+)</text>
        <dbReference type="Rhea" id="RHEA:24624"/>
        <dbReference type="Rhea" id="RHEA-COMP:9670"/>
        <dbReference type="Rhea" id="RHEA-COMP:9704"/>
        <dbReference type="ChEBI" id="CHEBI:15378"/>
        <dbReference type="ChEBI" id="CHEBI:30616"/>
        <dbReference type="ChEBI" id="CHEBI:33019"/>
        <dbReference type="ChEBI" id="CHEBI:57926"/>
        <dbReference type="ChEBI" id="CHEBI:78442"/>
        <dbReference type="ChEBI" id="CHEBI:78534"/>
        <dbReference type="ChEBI" id="CHEBI:456215"/>
        <dbReference type="EC" id="6.1.1.3"/>
    </reaction>
</comment>
<dbReference type="Proteomes" id="UP000177953">
    <property type="component" value="Unassembled WGS sequence"/>
</dbReference>
<feature type="domain" description="Aminoacyl-transfer RNA synthetases class-II family profile" evidence="14">
    <location>
        <begin position="209"/>
        <end position="480"/>
    </location>
</feature>
<dbReference type="NCBIfam" id="TIGR00418">
    <property type="entry name" value="thrS"/>
    <property type="match status" value="1"/>
</dbReference>
<comment type="caution">
    <text evidence="13">Lacks conserved residue(s) required for the propagation of feature annotation.</text>
</comment>
<dbReference type="InterPro" id="IPR045864">
    <property type="entry name" value="aa-tRNA-synth_II/BPL/LPL"/>
</dbReference>
<dbReference type="CDD" id="cd00860">
    <property type="entry name" value="ThrRS_anticodon"/>
    <property type="match status" value="1"/>
</dbReference>
<keyword evidence="9 13" id="KW-0694">RNA-binding</keyword>
<evidence type="ECO:0000313" key="16">
    <source>
        <dbReference type="Proteomes" id="UP000177953"/>
    </source>
</evidence>
<keyword evidence="6 13" id="KW-0547">Nucleotide-binding</keyword>
<protein>
    <recommendedName>
        <fullName evidence="13">Threonine--tRNA ligase</fullName>
        <ecNumber evidence="13">6.1.1.3</ecNumber>
    </recommendedName>
    <alternativeName>
        <fullName evidence="13">Threonyl-tRNA synthetase</fullName>
        <shortName evidence="13">ThrRS</shortName>
    </alternativeName>
</protein>
<dbReference type="InterPro" id="IPR012947">
    <property type="entry name" value="tRNA_SAD"/>
</dbReference>
<dbReference type="InterPro" id="IPR004154">
    <property type="entry name" value="Anticodon-bd"/>
</dbReference>
<dbReference type="GO" id="GO:0004829">
    <property type="term" value="F:threonine-tRNA ligase activity"/>
    <property type="evidence" value="ECO:0007669"/>
    <property type="project" value="UniProtKB-UniRule"/>
</dbReference>
<dbReference type="Gene3D" id="3.40.50.800">
    <property type="entry name" value="Anticodon-binding domain"/>
    <property type="match status" value="1"/>
</dbReference>
<dbReference type="FunFam" id="3.30.980.10:FF:000005">
    <property type="entry name" value="Threonyl-tRNA synthetase, mitochondrial"/>
    <property type="match status" value="1"/>
</dbReference>
<evidence type="ECO:0000256" key="13">
    <source>
        <dbReference type="HAMAP-Rule" id="MF_00184"/>
    </source>
</evidence>
<dbReference type="EMBL" id="MFPU01000060">
    <property type="protein sequence ID" value="OGH69175.1"/>
    <property type="molecule type" value="Genomic_DNA"/>
</dbReference>
<dbReference type="InterPro" id="IPR002314">
    <property type="entry name" value="aa-tRNA-synt_IIb"/>
</dbReference>
<evidence type="ECO:0000256" key="4">
    <source>
        <dbReference type="ARBA" id="ARBA00022598"/>
    </source>
</evidence>
<dbReference type="GO" id="GO:0000049">
    <property type="term" value="F:tRNA binding"/>
    <property type="evidence" value="ECO:0007669"/>
    <property type="project" value="UniProtKB-KW"/>
</dbReference>
<dbReference type="Pfam" id="PF00587">
    <property type="entry name" value="tRNA-synt_2b"/>
    <property type="match status" value="1"/>
</dbReference>
<comment type="subcellular location">
    <subcellularLocation>
        <location evidence="13">Cytoplasm</location>
    </subcellularLocation>
</comment>
<evidence type="ECO:0000256" key="10">
    <source>
        <dbReference type="ARBA" id="ARBA00022917"/>
    </source>
</evidence>